<evidence type="ECO:0000313" key="1">
    <source>
        <dbReference type="EMBL" id="MBK0379265.1"/>
    </source>
</evidence>
<dbReference type="Proteomes" id="UP000613193">
    <property type="component" value="Unassembled WGS sequence"/>
</dbReference>
<sequence length="96" mass="10750">MKSAFDLWISFRTPEGFRACGRYFLGNDRAFAETVFAGLIGRDDADDQAVLHLDLMETSGDLPVRVKTISCKLSELCANCQHITRELFRVYAITSG</sequence>
<reference evidence="1" key="1">
    <citation type="submission" date="2020-12" db="EMBL/GenBank/DDBJ databases">
        <title>Bacterial novel species Mucilaginibacter sp. SD-g isolated from soil.</title>
        <authorList>
            <person name="Jung H.-Y."/>
        </authorList>
    </citation>
    <scope>NUCLEOTIDE SEQUENCE</scope>
    <source>
        <strain evidence="1">SD-g</strain>
    </source>
</reference>
<dbReference type="RefSeq" id="WP_200065699.1">
    <property type="nucleotide sequence ID" value="NZ_JAEHFW010000001.1"/>
</dbReference>
<dbReference type="EMBL" id="JAEHFW010000001">
    <property type="protein sequence ID" value="MBK0379265.1"/>
    <property type="molecule type" value="Genomic_DNA"/>
</dbReference>
<accession>A0A934PUD8</accession>
<comment type="caution">
    <text evidence="1">The sequence shown here is derived from an EMBL/GenBank/DDBJ whole genome shotgun (WGS) entry which is preliminary data.</text>
</comment>
<dbReference type="AlphaFoldDB" id="A0A934PUD8"/>
<protein>
    <submittedName>
        <fullName evidence="1">Uncharacterized protein</fullName>
    </submittedName>
</protein>
<gene>
    <name evidence="1" type="ORF">I5M19_08110</name>
</gene>
<evidence type="ECO:0000313" key="2">
    <source>
        <dbReference type="Proteomes" id="UP000613193"/>
    </source>
</evidence>
<organism evidence="1 2">
    <name type="scientific">Mucilaginibacter segetis</name>
    <dbReference type="NCBI Taxonomy" id="2793071"/>
    <lineage>
        <taxon>Bacteria</taxon>
        <taxon>Pseudomonadati</taxon>
        <taxon>Bacteroidota</taxon>
        <taxon>Sphingobacteriia</taxon>
        <taxon>Sphingobacteriales</taxon>
        <taxon>Sphingobacteriaceae</taxon>
        <taxon>Mucilaginibacter</taxon>
    </lineage>
</organism>
<keyword evidence="2" id="KW-1185">Reference proteome</keyword>
<name>A0A934PUD8_9SPHI</name>
<proteinExistence type="predicted"/>